<keyword evidence="4 7" id="KW-0812">Transmembrane</keyword>
<name>A0A920CGE8_9BACL</name>
<keyword evidence="6 7" id="KW-0472">Membrane</keyword>
<sequence length="305" mass="34869">MHGLASQSLFNINLWVSSGSYDKLLMNQEYFVVLFFAWNAIYKVRISITFWLLVRMPMRQGGIAMVEHIAVVLFRTILMYILVFAVMRIMGKREIGELSIFDLVISIMIAEIAVFALEDIERPLYDGIIPILMLLLIQIGIAYISMKSRRLRLLFDGKPSVIVQNGEINQDEMRKQRYNIDDLLMQLRSQNVASVSDVEFAVLETSGQLSVFTKEQIKQGSGSAKPGKKREGDISSLVSKIKFEALPLPLIVDGKVEDDNLERVGKTRFWLKNQIQAKGYLEFKDVFFCTIDHNGRLYINAKDKS</sequence>
<feature type="transmembrane region" description="Helical" evidence="7">
    <location>
        <begin position="123"/>
        <end position="144"/>
    </location>
</feature>
<dbReference type="PANTHER" id="PTHR34582:SF6">
    <property type="entry name" value="UPF0702 TRANSMEMBRANE PROTEIN YCAP"/>
    <property type="match status" value="1"/>
</dbReference>
<feature type="transmembrane region" description="Helical" evidence="7">
    <location>
        <begin position="30"/>
        <end position="53"/>
    </location>
</feature>
<dbReference type="Proteomes" id="UP000681162">
    <property type="component" value="Unassembled WGS sequence"/>
</dbReference>
<evidence type="ECO:0000256" key="1">
    <source>
        <dbReference type="ARBA" id="ARBA00004651"/>
    </source>
</evidence>
<dbReference type="AlphaFoldDB" id="A0A920CGE8"/>
<gene>
    <name evidence="9" type="primary">yrbG</name>
    <name evidence="9" type="ORF">J41TS12_04830</name>
</gene>
<accession>A0A920CGE8</accession>
<evidence type="ECO:0000313" key="10">
    <source>
        <dbReference type="Proteomes" id="UP000681162"/>
    </source>
</evidence>
<comment type="subcellular location">
    <subcellularLocation>
        <location evidence="1">Cell membrane</location>
        <topology evidence="1">Multi-pass membrane protein</topology>
    </subcellularLocation>
</comment>
<keyword evidence="3" id="KW-1003">Cell membrane</keyword>
<evidence type="ECO:0000256" key="6">
    <source>
        <dbReference type="ARBA" id="ARBA00023136"/>
    </source>
</evidence>
<keyword evidence="5 7" id="KW-1133">Transmembrane helix</keyword>
<evidence type="ECO:0000256" key="4">
    <source>
        <dbReference type="ARBA" id="ARBA00022692"/>
    </source>
</evidence>
<feature type="transmembrane region" description="Helical" evidence="7">
    <location>
        <begin position="98"/>
        <end position="117"/>
    </location>
</feature>
<evidence type="ECO:0000256" key="3">
    <source>
        <dbReference type="ARBA" id="ARBA00022475"/>
    </source>
</evidence>
<evidence type="ECO:0000256" key="2">
    <source>
        <dbReference type="ARBA" id="ARBA00006448"/>
    </source>
</evidence>
<dbReference type="Gene3D" id="3.30.240.20">
    <property type="entry name" value="bsu07140 like domains"/>
    <property type="match status" value="2"/>
</dbReference>
<proteinExistence type="inferred from homology"/>
<feature type="transmembrane region" description="Helical" evidence="7">
    <location>
        <begin position="65"/>
        <end position="86"/>
    </location>
</feature>
<organism evidence="9 10">
    <name type="scientific">Paenibacillus antibioticophila</name>
    <dbReference type="NCBI Taxonomy" id="1274374"/>
    <lineage>
        <taxon>Bacteria</taxon>
        <taxon>Bacillati</taxon>
        <taxon>Bacillota</taxon>
        <taxon>Bacilli</taxon>
        <taxon>Bacillales</taxon>
        <taxon>Paenibacillaceae</taxon>
        <taxon>Paenibacillus</taxon>
    </lineage>
</organism>
<dbReference type="PANTHER" id="PTHR34582">
    <property type="entry name" value="UPF0702 TRANSMEMBRANE PROTEIN YCAP"/>
    <property type="match status" value="1"/>
</dbReference>
<comment type="caution">
    <text evidence="9">The sequence shown here is derived from an EMBL/GenBank/DDBJ whole genome shotgun (WGS) entry which is preliminary data.</text>
</comment>
<evidence type="ECO:0000256" key="5">
    <source>
        <dbReference type="ARBA" id="ARBA00022989"/>
    </source>
</evidence>
<comment type="similarity">
    <text evidence="2">Belongs to the UPF0702 family.</text>
</comment>
<dbReference type="InterPro" id="IPR007353">
    <property type="entry name" value="DUF421"/>
</dbReference>
<dbReference type="GO" id="GO:0005886">
    <property type="term" value="C:plasma membrane"/>
    <property type="evidence" value="ECO:0007669"/>
    <property type="project" value="UniProtKB-SubCell"/>
</dbReference>
<keyword evidence="10" id="KW-1185">Reference proteome</keyword>
<feature type="domain" description="YetF C-terminal" evidence="8">
    <location>
        <begin position="146"/>
        <end position="291"/>
    </location>
</feature>
<reference evidence="9 10" key="1">
    <citation type="submission" date="2021-03" db="EMBL/GenBank/DDBJ databases">
        <title>Antimicrobial resistance genes in bacteria isolated from Japanese honey, and their potential for conferring macrolide and lincosamide resistance in the American foulbrood pathogen Paenibacillus larvae.</title>
        <authorList>
            <person name="Okamoto M."/>
            <person name="Kumagai M."/>
            <person name="Kanamori H."/>
            <person name="Takamatsu D."/>
        </authorList>
    </citation>
    <scope>NUCLEOTIDE SEQUENCE [LARGE SCALE GENOMIC DNA]</scope>
    <source>
        <strain evidence="9 10">J41TS12</strain>
    </source>
</reference>
<evidence type="ECO:0000259" key="8">
    <source>
        <dbReference type="Pfam" id="PF04239"/>
    </source>
</evidence>
<dbReference type="Pfam" id="PF04239">
    <property type="entry name" value="DUF421"/>
    <property type="match status" value="1"/>
</dbReference>
<evidence type="ECO:0000256" key="7">
    <source>
        <dbReference type="SAM" id="Phobius"/>
    </source>
</evidence>
<dbReference type="InterPro" id="IPR023090">
    <property type="entry name" value="UPF0702_alpha/beta_dom_sf"/>
</dbReference>
<dbReference type="EMBL" id="BORR01000002">
    <property type="protein sequence ID" value="GIO35622.1"/>
    <property type="molecule type" value="Genomic_DNA"/>
</dbReference>
<protein>
    <submittedName>
        <fullName evidence="9">UPF0702 transmembrane protein YrbG</fullName>
    </submittedName>
</protein>
<evidence type="ECO:0000313" key="9">
    <source>
        <dbReference type="EMBL" id="GIO35622.1"/>
    </source>
</evidence>